<dbReference type="PANTHER" id="PTHR30413">
    <property type="entry name" value="INNER MEMBRANE TRANSPORT PERMEASE"/>
    <property type="match status" value="1"/>
</dbReference>
<evidence type="ECO:0000256" key="2">
    <source>
        <dbReference type="ARBA" id="ARBA00007783"/>
    </source>
</evidence>
<gene>
    <name evidence="11" type="ORF">FHP06_14945</name>
</gene>
<reference evidence="11 12" key="1">
    <citation type="submission" date="2019-06" db="EMBL/GenBank/DDBJ databases">
        <title>Aeromicrobium sp. nov., isolated from a maize field.</title>
        <authorList>
            <person name="Lin S.-Y."/>
            <person name="Tsai C.-F."/>
            <person name="Young C.-C."/>
        </authorList>
    </citation>
    <scope>NUCLEOTIDE SEQUENCE [LARGE SCALE GENOMIC DNA]</scope>
    <source>
        <strain evidence="11 12">CC-CFT486</strain>
    </source>
</reference>
<keyword evidence="5" id="KW-0997">Cell inner membrane</keyword>
<feature type="transmembrane region" description="Helical" evidence="9">
    <location>
        <begin position="255"/>
        <end position="277"/>
    </location>
</feature>
<keyword evidence="12" id="KW-1185">Reference proteome</keyword>
<dbReference type="AlphaFoldDB" id="A0A5C8NE94"/>
<comment type="caution">
    <text evidence="9">Lacks conserved residue(s) required for the propagation of feature annotation.</text>
</comment>
<dbReference type="GO" id="GO:0005886">
    <property type="term" value="C:plasma membrane"/>
    <property type="evidence" value="ECO:0007669"/>
    <property type="project" value="UniProtKB-SubCell"/>
</dbReference>
<feature type="transmembrane region" description="Helical" evidence="9">
    <location>
        <begin position="160"/>
        <end position="183"/>
    </location>
</feature>
<keyword evidence="7 9" id="KW-1133">Transmembrane helix</keyword>
<evidence type="ECO:0000313" key="11">
    <source>
        <dbReference type="EMBL" id="TXL57331.1"/>
    </source>
</evidence>
<keyword evidence="8 9" id="KW-0472">Membrane</keyword>
<comment type="caution">
    <text evidence="11">The sequence shown here is derived from an EMBL/GenBank/DDBJ whole genome shotgun (WGS) entry which is preliminary data.</text>
</comment>
<name>A0A5C8NE94_9ACTN</name>
<dbReference type="EMBL" id="VDUX01000008">
    <property type="protein sequence ID" value="TXL57331.1"/>
    <property type="molecule type" value="Genomic_DNA"/>
</dbReference>
<dbReference type="PANTHER" id="PTHR30413:SF8">
    <property type="entry name" value="TRANSPORT PERMEASE PROTEIN"/>
    <property type="match status" value="1"/>
</dbReference>
<dbReference type="RefSeq" id="WP_147687599.1">
    <property type="nucleotide sequence ID" value="NZ_VDUX01000008.1"/>
</dbReference>
<dbReference type="PROSITE" id="PS51012">
    <property type="entry name" value="ABC_TM2"/>
    <property type="match status" value="1"/>
</dbReference>
<sequence length="285" mass="32089">MSLAEDAARAGLHKVGGRPPLGHYLSDVWRRREFVYSLARFRIEAENGRNRLGMGWVVLKPLINAGVYGTIFGILLGSNARPAHFVEFLIIGVFMFEFFSTCFTTGSKSITSNAALVQSLSFPRMALPLALVTQRLLQFVPMVVIMLVIVTAFGTVPKPAWLLLVPLVVLFTVFNAGLTLITARLTVHFRDLTQLLPFISRFFFYTSGVFFSVEKRFQEHPTVLKIADFQPIHEFMSLGRGLLLDGTYYAVKAEYWLYSGVWAVGTLIIGVLFFWAAEERYGRTD</sequence>
<dbReference type="OrthoDB" id="4186295at2"/>
<organism evidence="11 12">
    <name type="scientific">Aeromicrobium terrae</name>
    <dbReference type="NCBI Taxonomy" id="2498846"/>
    <lineage>
        <taxon>Bacteria</taxon>
        <taxon>Bacillati</taxon>
        <taxon>Actinomycetota</taxon>
        <taxon>Actinomycetes</taxon>
        <taxon>Propionibacteriales</taxon>
        <taxon>Nocardioidaceae</taxon>
        <taxon>Aeromicrobium</taxon>
    </lineage>
</organism>
<dbReference type="InterPro" id="IPR013525">
    <property type="entry name" value="ABC2_TM"/>
</dbReference>
<keyword evidence="3 9" id="KW-0813">Transport</keyword>
<keyword evidence="4 9" id="KW-1003">Cell membrane</keyword>
<protein>
    <recommendedName>
        <fullName evidence="9">Transport permease protein</fullName>
    </recommendedName>
</protein>
<dbReference type="GO" id="GO:0140359">
    <property type="term" value="F:ABC-type transporter activity"/>
    <property type="evidence" value="ECO:0007669"/>
    <property type="project" value="InterPro"/>
</dbReference>
<dbReference type="InterPro" id="IPR047817">
    <property type="entry name" value="ABC2_TM_bact-type"/>
</dbReference>
<feature type="transmembrane region" description="Helical" evidence="9">
    <location>
        <begin position="127"/>
        <end position="154"/>
    </location>
</feature>
<evidence type="ECO:0000256" key="9">
    <source>
        <dbReference type="RuleBase" id="RU361157"/>
    </source>
</evidence>
<evidence type="ECO:0000313" key="12">
    <source>
        <dbReference type="Proteomes" id="UP000321571"/>
    </source>
</evidence>
<proteinExistence type="inferred from homology"/>
<evidence type="ECO:0000256" key="7">
    <source>
        <dbReference type="ARBA" id="ARBA00022989"/>
    </source>
</evidence>
<dbReference type="Proteomes" id="UP000321571">
    <property type="component" value="Unassembled WGS sequence"/>
</dbReference>
<evidence type="ECO:0000256" key="5">
    <source>
        <dbReference type="ARBA" id="ARBA00022519"/>
    </source>
</evidence>
<feature type="transmembrane region" description="Helical" evidence="9">
    <location>
        <begin position="88"/>
        <end position="106"/>
    </location>
</feature>
<dbReference type="Pfam" id="PF01061">
    <property type="entry name" value="ABC2_membrane"/>
    <property type="match status" value="1"/>
</dbReference>
<evidence type="ECO:0000256" key="3">
    <source>
        <dbReference type="ARBA" id="ARBA00022448"/>
    </source>
</evidence>
<keyword evidence="6 9" id="KW-0812">Transmembrane</keyword>
<feature type="domain" description="ABC transmembrane type-2" evidence="10">
    <location>
        <begin position="52"/>
        <end position="277"/>
    </location>
</feature>
<evidence type="ECO:0000256" key="8">
    <source>
        <dbReference type="ARBA" id="ARBA00023136"/>
    </source>
</evidence>
<feature type="transmembrane region" description="Helical" evidence="9">
    <location>
        <begin position="57"/>
        <end position="76"/>
    </location>
</feature>
<accession>A0A5C8NE94</accession>
<comment type="similarity">
    <text evidence="2 9">Belongs to the ABC-2 integral membrane protein family.</text>
</comment>
<evidence type="ECO:0000256" key="1">
    <source>
        <dbReference type="ARBA" id="ARBA00004429"/>
    </source>
</evidence>
<evidence type="ECO:0000256" key="6">
    <source>
        <dbReference type="ARBA" id="ARBA00022692"/>
    </source>
</evidence>
<comment type="subcellular location">
    <subcellularLocation>
        <location evidence="1">Cell inner membrane</location>
        <topology evidence="1">Multi-pass membrane protein</topology>
    </subcellularLocation>
    <subcellularLocation>
        <location evidence="9">Cell membrane</location>
        <topology evidence="9">Multi-pass membrane protein</topology>
    </subcellularLocation>
</comment>
<evidence type="ECO:0000259" key="10">
    <source>
        <dbReference type="PROSITE" id="PS51012"/>
    </source>
</evidence>
<evidence type="ECO:0000256" key="4">
    <source>
        <dbReference type="ARBA" id="ARBA00022475"/>
    </source>
</evidence>
<dbReference type="GO" id="GO:0015920">
    <property type="term" value="P:lipopolysaccharide transport"/>
    <property type="evidence" value="ECO:0007669"/>
    <property type="project" value="TreeGrafter"/>
</dbReference>